<feature type="region of interest" description="Disordered" evidence="1">
    <location>
        <begin position="152"/>
        <end position="179"/>
    </location>
</feature>
<dbReference type="Proteomes" id="UP000070501">
    <property type="component" value="Unassembled WGS sequence"/>
</dbReference>
<dbReference type="InParanoid" id="A0A136IJM9"/>
<evidence type="ECO:0000313" key="2">
    <source>
        <dbReference type="EMBL" id="KXJ85173.1"/>
    </source>
</evidence>
<proteinExistence type="predicted"/>
<sequence>MNWQTLIIVLLYEQCRKSRAPWNAVSLSTPVVEAHLNLTAGFLTHYPCQSDTYTAVYRALFRCILPLIECNLTPVARQKCSLGRVDVLHTEETCFHCPFVAPVLVLLAHHVYPRILCPGSSLRGRHTHYEALAVCVWVWQAVRQKTIPGASDVAVDNSDHRRGHQRIAEGQHNSEGSDKNSLCTARVVHAIKGHSSIRLMREPDYIAPEPSSRAPPRRNVGYPRCTEMPRAPMGRRRWTGLGYHFWICVEGRTHIPVHQQMP</sequence>
<dbReference type="EMBL" id="KQ964292">
    <property type="protein sequence ID" value="KXJ85173.1"/>
    <property type="molecule type" value="Genomic_DNA"/>
</dbReference>
<evidence type="ECO:0000256" key="1">
    <source>
        <dbReference type="SAM" id="MobiDB-lite"/>
    </source>
</evidence>
<accession>A0A136IJM9</accession>
<organism evidence="2 3">
    <name type="scientific">Microdochium bolleyi</name>
    <dbReference type="NCBI Taxonomy" id="196109"/>
    <lineage>
        <taxon>Eukaryota</taxon>
        <taxon>Fungi</taxon>
        <taxon>Dikarya</taxon>
        <taxon>Ascomycota</taxon>
        <taxon>Pezizomycotina</taxon>
        <taxon>Sordariomycetes</taxon>
        <taxon>Xylariomycetidae</taxon>
        <taxon>Xylariales</taxon>
        <taxon>Microdochiaceae</taxon>
        <taxon>Microdochium</taxon>
    </lineage>
</organism>
<reference evidence="3" key="1">
    <citation type="submission" date="2016-02" db="EMBL/GenBank/DDBJ databases">
        <title>Draft genome sequence of Microdochium bolleyi, a fungal endophyte of beachgrass.</title>
        <authorList>
            <consortium name="DOE Joint Genome Institute"/>
            <person name="David A.S."/>
            <person name="May G."/>
            <person name="Haridas S."/>
            <person name="Lim J."/>
            <person name="Wang M."/>
            <person name="Labutti K."/>
            <person name="Lipzen A."/>
            <person name="Barry K."/>
            <person name="Grigoriev I.V."/>
        </authorList>
    </citation>
    <scope>NUCLEOTIDE SEQUENCE [LARGE SCALE GENOMIC DNA]</scope>
    <source>
        <strain evidence="3">J235TASD1</strain>
    </source>
</reference>
<dbReference type="AlphaFoldDB" id="A0A136IJM9"/>
<gene>
    <name evidence="2" type="ORF">Micbo1qcDRAFT_181044</name>
</gene>
<name>A0A136IJM9_9PEZI</name>
<evidence type="ECO:0000313" key="3">
    <source>
        <dbReference type="Proteomes" id="UP000070501"/>
    </source>
</evidence>
<keyword evidence="3" id="KW-1185">Reference proteome</keyword>
<protein>
    <submittedName>
        <fullName evidence="2">Uncharacterized protein</fullName>
    </submittedName>
</protein>